<dbReference type="RefSeq" id="WP_002608400.1">
    <property type="nucleotide sequence ID" value="NZ_BAAACC010000019.1"/>
</dbReference>
<evidence type="ECO:0000313" key="1">
    <source>
        <dbReference type="EMBL" id="QJA02339.1"/>
    </source>
</evidence>
<dbReference type="GeneID" id="61925440"/>
<sequence>MNILLFGVPNVGKTTTGKLLADRLGYDFHDIDEEIKQRYNITIEEFVGIGTIEERDEKRGRIICELVKRKNNKVVSVTSISYPDYFKEILKRDDVLAIELKDTVENIYNRLIFSDENDHIYVDDEYKNAHRDYYLSEIYKDRVWYGSVYTIIEAKYDMMGQSPEDVADGIIKKFHL</sequence>
<accession>A0AAP9SDX3</accession>
<reference evidence="1 2" key="1">
    <citation type="submission" date="2020-02" db="EMBL/GenBank/DDBJ databases">
        <authorList>
            <person name="Kociolek L.K."/>
            <person name="Ozer E.A."/>
        </authorList>
    </citation>
    <scope>NUCLEOTIDE SEQUENCE [LARGE SCALE GENOMIC DNA]</scope>
    <source>
        <strain evidence="1 2">ATCC 14501</strain>
    </source>
</reference>
<name>A0AAP9SDX3_CLOIN</name>
<dbReference type="SUPFAM" id="SSF52540">
    <property type="entry name" value="P-loop containing nucleoside triphosphate hydrolases"/>
    <property type="match status" value="1"/>
</dbReference>
<dbReference type="AlphaFoldDB" id="A0AAP9SDX3"/>
<gene>
    <name evidence="1" type="ORF">G4D54_07845</name>
</gene>
<protein>
    <recommendedName>
        <fullName evidence="3">Shikimate kinase</fullName>
    </recommendedName>
</protein>
<evidence type="ECO:0008006" key="3">
    <source>
        <dbReference type="Google" id="ProtNLM"/>
    </source>
</evidence>
<dbReference type="Proteomes" id="UP000503330">
    <property type="component" value="Chromosome"/>
</dbReference>
<dbReference type="EMBL" id="CP048838">
    <property type="protein sequence ID" value="QJA02339.1"/>
    <property type="molecule type" value="Genomic_DNA"/>
</dbReference>
<evidence type="ECO:0000313" key="2">
    <source>
        <dbReference type="Proteomes" id="UP000503330"/>
    </source>
</evidence>
<dbReference type="Gene3D" id="3.40.50.300">
    <property type="entry name" value="P-loop containing nucleotide triphosphate hydrolases"/>
    <property type="match status" value="1"/>
</dbReference>
<organism evidence="1 2">
    <name type="scientific">Clostridium innocuum</name>
    <dbReference type="NCBI Taxonomy" id="1522"/>
    <lineage>
        <taxon>Bacteria</taxon>
        <taxon>Bacillati</taxon>
        <taxon>Bacillota</taxon>
        <taxon>Clostridia</taxon>
        <taxon>Eubacteriales</taxon>
        <taxon>Clostridiaceae</taxon>
        <taxon>Clostridium</taxon>
    </lineage>
</organism>
<dbReference type="Pfam" id="PF01202">
    <property type="entry name" value="SKI"/>
    <property type="match status" value="1"/>
</dbReference>
<proteinExistence type="predicted"/>
<dbReference type="InterPro" id="IPR027417">
    <property type="entry name" value="P-loop_NTPase"/>
</dbReference>
<dbReference type="InterPro" id="IPR031322">
    <property type="entry name" value="Shikimate/glucono_kinase"/>
</dbReference>